<organism evidence="3 4">
    <name type="scientific">Pseudocercospora fijiensis (strain CIRAD86)</name>
    <name type="common">Black leaf streak disease fungus</name>
    <name type="synonym">Mycosphaerella fijiensis</name>
    <dbReference type="NCBI Taxonomy" id="383855"/>
    <lineage>
        <taxon>Eukaryota</taxon>
        <taxon>Fungi</taxon>
        <taxon>Dikarya</taxon>
        <taxon>Ascomycota</taxon>
        <taxon>Pezizomycotina</taxon>
        <taxon>Dothideomycetes</taxon>
        <taxon>Dothideomycetidae</taxon>
        <taxon>Mycosphaerellales</taxon>
        <taxon>Mycosphaerellaceae</taxon>
        <taxon>Pseudocercospora</taxon>
    </lineage>
</organism>
<feature type="compositionally biased region" description="Polar residues" evidence="1">
    <location>
        <begin position="649"/>
        <end position="661"/>
    </location>
</feature>
<feature type="region of interest" description="Disordered" evidence="1">
    <location>
        <begin position="284"/>
        <end position="329"/>
    </location>
</feature>
<feature type="transmembrane region" description="Helical" evidence="2">
    <location>
        <begin position="208"/>
        <end position="228"/>
    </location>
</feature>
<dbReference type="OrthoDB" id="3934090at2759"/>
<feature type="region of interest" description="Disordered" evidence="1">
    <location>
        <begin position="628"/>
        <end position="661"/>
    </location>
</feature>
<feature type="compositionally biased region" description="Acidic residues" evidence="1">
    <location>
        <begin position="509"/>
        <end position="527"/>
    </location>
</feature>
<dbReference type="Proteomes" id="UP000016932">
    <property type="component" value="Unassembled WGS sequence"/>
</dbReference>
<keyword evidence="4" id="KW-1185">Reference proteome</keyword>
<keyword evidence="2" id="KW-0812">Transmembrane</keyword>
<accession>M3AUJ1</accession>
<dbReference type="AlphaFoldDB" id="M3AUJ1"/>
<feature type="region of interest" description="Disordered" evidence="1">
    <location>
        <begin position="464"/>
        <end position="494"/>
    </location>
</feature>
<dbReference type="GeneID" id="19333568"/>
<feature type="compositionally biased region" description="Basic and acidic residues" evidence="1">
    <location>
        <begin position="297"/>
        <end position="314"/>
    </location>
</feature>
<gene>
    <name evidence="3" type="ORF">MYCFIDRAFT_176455</name>
</gene>
<keyword evidence="2" id="KW-0472">Membrane</keyword>
<feature type="region of interest" description="Disordered" evidence="1">
    <location>
        <begin position="509"/>
        <end position="602"/>
    </location>
</feature>
<evidence type="ECO:0000313" key="4">
    <source>
        <dbReference type="Proteomes" id="UP000016932"/>
    </source>
</evidence>
<sequence>MVVGCCEISVFVGDEECGRQDVDVVEEKKKEEEMRAPQVRRRQCEVRFILCFTHFTRIAMNGEADWLQGPRAVSLTDLSTSFTCAKSEHEITTGRAQMDGYRTTLHDEDTACDFNTVLRVLLPRHASRTDELSSSSIDITTWMRQHLTGVDQEQIAEPEPTLPAAESTGVSRSSVPQSSNRPSLEQHFMYVRVTSTARQQEKEEHLDFLAKIYIAAAGVVLICLALIVREIRARRPRRTYPRAARLKSERLPPSQTTTPSKTLQYSNRTSMALELSDSDLVDLEVPLTPPRSTTMKRRAESPHPHESTSKRVLTEDASTTADAEDSDDEFVDAEEEITTDYNGVDEAKSSAAFNFEDFVNLDRPSDANEQTNLAQPQIDRFSGHELDQYGCGGQGPNDFSDILGPHGYGNGLTEEESEAQGITAEQHLDFANGLVEYDGQQPETEQNELPPRETWNQMSAAEQDELLNKGSRDAEDEPMFDSYAQGGANGGAFFSGTVEDELLRNDPPVEQDEHEAVDEEGEEEDDTQLGTQQDSFDDDNLFSTTFGDHAEVLSDDEQDHPPQQPQDLIDESSHKVTHPSGPQAVDSTQPTQSKANHSSNEIIDLTHINDKAVVNFLNESKWVYEATDNTIHPSSPPPTSQASTTTTTNGVNKTSAPASAQRTTDLFRAQAEKPTIPRDLGKSLRAFQKFHTRVLHLIPRLPNWSSLPARRYWIAVLHMDRKPTSSSLSEKDFLWMKGNRFSTISTIWNSYQTRSMCDPEDFVLVSRGEVLGMEVKAEELDWFGEKLVVLRAMRKVEAREVVATVKGLLGGFGMVPDQKAEGWRWGWGLAFERGFRLLFGFEDILLLDPIAPVAVGGATNLPHTTIGYEKLKGSNLEMCHEIFISALALHSGMECAMQRVIRTLGKVRRTCDPTPRSHNFKMQYFSLLRRPDSMKPSRTPLFNAWSDSWDHISIV</sequence>
<evidence type="ECO:0000313" key="3">
    <source>
        <dbReference type="EMBL" id="EME81142.1"/>
    </source>
</evidence>
<feature type="compositionally biased region" description="Polar residues" evidence="1">
    <location>
        <begin position="253"/>
        <end position="267"/>
    </location>
</feature>
<reference evidence="3 4" key="1">
    <citation type="journal article" date="2012" name="PLoS Pathog.">
        <title>Diverse lifestyles and strategies of plant pathogenesis encoded in the genomes of eighteen Dothideomycetes fungi.</title>
        <authorList>
            <person name="Ohm R.A."/>
            <person name="Feau N."/>
            <person name="Henrissat B."/>
            <person name="Schoch C.L."/>
            <person name="Horwitz B.A."/>
            <person name="Barry K.W."/>
            <person name="Condon B.J."/>
            <person name="Copeland A.C."/>
            <person name="Dhillon B."/>
            <person name="Glaser F."/>
            <person name="Hesse C.N."/>
            <person name="Kosti I."/>
            <person name="LaButti K."/>
            <person name="Lindquist E.A."/>
            <person name="Lucas S."/>
            <person name="Salamov A.A."/>
            <person name="Bradshaw R.E."/>
            <person name="Ciuffetti L."/>
            <person name="Hamelin R.C."/>
            <person name="Kema G.H.J."/>
            <person name="Lawrence C."/>
            <person name="Scott J.A."/>
            <person name="Spatafora J.W."/>
            <person name="Turgeon B.G."/>
            <person name="de Wit P.J.G.M."/>
            <person name="Zhong S."/>
            <person name="Goodwin S.B."/>
            <person name="Grigoriev I.V."/>
        </authorList>
    </citation>
    <scope>NUCLEOTIDE SEQUENCE [LARGE SCALE GENOMIC DNA]</scope>
    <source>
        <strain evidence="3 4">CIRAD86</strain>
    </source>
</reference>
<dbReference type="RefSeq" id="XP_007928412.1">
    <property type="nucleotide sequence ID" value="XM_007930221.1"/>
</dbReference>
<keyword evidence="2" id="KW-1133">Transmembrane helix</keyword>
<feature type="region of interest" description="Disordered" evidence="1">
    <location>
        <begin position="242"/>
        <end position="267"/>
    </location>
</feature>
<dbReference type="HOGENOM" id="CLU_308855_0_0_1"/>
<feature type="compositionally biased region" description="Polar residues" evidence="1">
    <location>
        <begin position="585"/>
        <end position="601"/>
    </location>
</feature>
<dbReference type="EMBL" id="KB446560">
    <property type="protein sequence ID" value="EME81142.1"/>
    <property type="molecule type" value="Genomic_DNA"/>
</dbReference>
<dbReference type="VEuPathDB" id="FungiDB:MYCFIDRAFT_176455"/>
<dbReference type="eggNOG" id="ENOG502RKZW">
    <property type="taxonomic scope" value="Eukaryota"/>
</dbReference>
<evidence type="ECO:0000256" key="1">
    <source>
        <dbReference type="SAM" id="MobiDB-lite"/>
    </source>
</evidence>
<evidence type="ECO:0000256" key="2">
    <source>
        <dbReference type="SAM" id="Phobius"/>
    </source>
</evidence>
<name>M3AUJ1_PSEFD</name>
<protein>
    <submittedName>
        <fullName evidence="3">Uncharacterized protein</fullName>
    </submittedName>
</protein>
<dbReference type="KEGG" id="pfj:MYCFIDRAFT_176455"/>
<proteinExistence type="predicted"/>